<reference evidence="4" key="1">
    <citation type="submission" date="2022-04" db="EMBL/GenBank/DDBJ databases">
        <title>Roseomonas acroporae sp. nov., isolated from coral Acropora digitifera.</title>
        <authorList>
            <person name="Sun H."/>
        </authorList>
    </citation>
    <scope>NUCLEOTIDE SEQUENCE</scope>
    <source>
        <strain evidence="4">NAR14</strain>
    </source>
</reference>
<dbReference type="InterPro" id="IPR050564">
    <property type="entry name" value="F420-G6PD/mer"/>
</dbReference>
<dbReference type="AlphaFoldDB" id="A0A9X1YA83"/>
<name>A0A9X1YA83_9PROT</name>
<organism evidence="4 5">
    <name type="scientific">Roseomonas acroporae</name>
    <dbReference type="NCBI Taxonomy" id="2937791"/>
    <lineage>
        <taxon>Bacteria</taxon>
        <taxon>Pseudomonadati</taxon>
        <taxon>Pseudomonadota</taxon>
        <taxon>Alphaproteobacteria</taxon>
        <taxon>Acetobacterales</taxon>
        <taxon>Roseomonadaceae</taxon>
        <taxon>Roseomonas</taxon>
    </lineage>
</organism>
<dbReference type="GO" id="GO:0052749">
    <property type="term" value="F:glucose-6-phosphate dehydrogenase (coenzyme F420) activity"/>
    <property type="evidence" value="ECO:0007669"/>
    <property type="project" value="UniProtKB-EC"/>
</dbReference>
<dbReference type="InterPro" id="IPR011251">
    <property type="entry name" value="Luciferase-like_dom"/>
</dbReference>
<comment type="caution">
    <text evidence="4">The sequence shown here is derived from an EMBL/GenBank/DDBJ whole genome shotgun (WGS) entry which is preliminary data.</text>
</comment>
<evidence type="ECO:0000313" key="5">
    <source>
        <dbReference type="Proteomes" id="UP001139516"/>
    </source>
</evidence>
<dbReference type="SUPFAM" id="SSF51679">
    <property type="entry name" value="Bacterial luciferase-like"/>
    <property type="match status" value="1"/>
</dbReference>
<dbReference type="InterPro" id="IPR036661">
    <property type="entry name" value="Luciferase-like_sf"/>
</dbReference>
<feature type="domain" description="Luciferase-like" evidence="3">
    <location>
        <begin position="9"/>
        <end position="304"/>
    </location>
</feature>
<dbReference type="EMBL" id="JALPRX010000064">
    <property type="protein sequence ID" value="MCK8785678.1"/>
    <property type="molecule type" value="Genomic_DNA"/>
</dbReference>
<dbReference type="Gene3D" id="3.20.20.30">
    <property type="entry name" value="Luciferase-like domain"/>
    <property type="match status" value="1"/>
</dbReference>
<dbReference type="InterPro" id="IPR019944">
    <property type="entry name" value="F420-dep_G6P_DH"/>
</dbReference>
<dbReference type="InterPro" id="IPR019945">
    <property type="entry name" value="F420_G6P_DH-rel"/>
</dbReference>
<evidence type="ECO:0000256" key="2">
    <source>
        <dbReference type="ARBA" id="ARBA00023277"/>
    </source>
</evidence>
<dbReference type="PANTHER" id="PTHR43244">
    <property type="match status" value="1"/>
</dbReference>
<dbReference type="RefSeq" id="WP_248667796.1">
    <property type="nucleotide sequence ID" value="NZ_JALPRX010000064.1"/>
</dbReference>
<dbReference type="NCBIfam" id="TIGR03557">
    <property type="entry name" value="F420_G6P_family"/>
    <property type="match status" value="1"/>
</dbReference>
<evidence type="ECO:0000313" key="4">
    <source>
        <dbReference type="EMBL" id="MCK8785678.1"/>
    </source>
</evidence>
<dbReference type="PANTHER" id="PTHR43244:SF1">
    <property type="entry name" value="5,10-METHYLENETETRAHYDROMETHANOPTERIN REDUCTASE"/>
    <property type="match status" value="1"/>
</dbReference>
<evidence type="ECO:0000256" key="1">
    <source>
        <dbReference type="ARBA" id="ARBA00023002"/>
    </source>
</evidence>
<gene>
    <name evidence="4" type="primary">fgd</name>
    <name evidence="4" type="ORF">M0638_14930</name>
</gene>
<dbReference type="Proteomes" id="UP001139516">
    <property type="component" value="Unassembled WGS sequence"/>
</dbReference>
<keyword evidence="1 4" id="KW-0560">Oxidoreductase</keyword>
<proteinExistence type="predicted"/>
<accession>A0A9X1YA83</accession>
<dbReference type="GO" id="GO:0016705">
    <property type="term" value="F:oxidoreductase activity, acting on paired donors, with incorporation or reduction of molecular oxygen"/>
    <property type="evidence" value="ECO:0007669"/>
    <property type="project" value="InterPro"/>
</dbReference>
<keyword evidence="5" id="KW-1185">Reference proteome</keyword>
<dbReference type="CDD" id="cd01097">
    <property type="entry name" value="Tetrahydromethanopterin_reductase"/>
    <property type="match status" value="1"/>
</dbReference>
<sequence>MLRLGYKASAEQFGPRDLLEFGGLAEQAGFDSVFVSDHFQPWKHTDGHAPHSLAFLGALGARTSRVVIGTSVLTPTFRTHPAIVAQAFGTLGAMFPGRVVLGIGTGESLNEVPATGIAWPEFKERFARFRESVALIRRLWTEERVTFEGQYYRTENATIYDRPAEPVPIYVAAAGAMVAKYAGRAGDGFICTSGKAATLYTETLLPNVAAGLAAAGRDGAGYDRMIEIKLSFDTDRDRALADTRHWAALALSPEEKMSVEDPLAMERLADALPIERAASRWIVADDPEAVAEGVSPYVALGFRHLVFHAPGPDQGRFLALFGERVLPLLRARFG</sequence>
<protein>
    <submittedName>
        <fullName evidence="4">Glucose-6-phosphate dehydrogenase (Coenzyme-F420)</fullName>
        <ecNumber evidence="4">1.1.98.2</ecNumber>
    </submittedName>
</protein>
<dbReference type="Pfam" id="PF00296">
    <property type="entry name" value="Bac_luciferase"/>
    <property type="match status" value="1"/>
</dbReference>
<dbReference type="NCBIfam" id="TIGR03554">
    <property type="entry name" value="F420_G6P_DH"/>
    <property type="match status" value="1"/>
</dbReference>
<keyword evidence="2" id="KW-0119">Carbohydrate metabolism</keyword>
<evidence type="ECO:0000259" key="3">
    <source>
        <dbReference type="Pfam" id="PF00296"/>
    </source>
</evidence>
<dbReference type="EC" id="1.1.98.2" evidence="4"/>